<evidence type="ECO:0000256" key="8">
    <source>
        <dbReference type="ARBA" id="ARBA00040894"/>
    </source>
</evidence>
<proteinExistence type="inferred from homology"/>
<dbReference type="InterPro" id="IPR029044">
    <property type="entry name" value="Nucleotide-diphossugar_trans"/>
</dbReference>
<accession>A0ABW8AJB9</accession>
<comment type="cofactor">
    <cofactor evidence="2">
        <name>Mg(2+)</name>
        <dbReference type="ChEBI" id="CHEBI:18420"/>
    </cofactor>
</comment>
<comment type="similarity">
    <text evidence="3">Belongs to the glycosyltransferase 2 family.</text>
</comment>
<evidence type="ECO:0000256" key="10">
    <source>
        <dbReference type="ARBA" id="ARBA00048997"/>
    </source>
</evidence>
<evidence type="ECO:0000313" key="12">
    <source>
        <dbReference type="EMBL" id="MFI7586102.1"/>
    </source>
</evidence>
<keyword evidence="4 12" id="KW-0328">Glycosyltransferase</keyword>
<dbReference type="PANTHER" id="PTHR48090">
    <property type="entry name" value="UNDECAPRENYL-PHOSPHATE 4-DEOXY-4-FORMAMIDO-L-ARABINOSE TRANSFERASE-RELATED"/>
    <property type="match status" value="1"/>
</dbReference>
<evidence type="ECO:0000256" key="6">
    <source>
        <dbReference type="ARBA" id="ARBA00022842"/>
    </source>
</evidence>
<evidence type="ECO:0000256" key="7">
    <source>
        <dbReference type="ARBA" id="ARBA00039022"/>
    </source>
</evidence>
<keyword evidence="5 12" id="KW-0808">Transferase</keyword>
<dbReference type="SUPFAM" id="SSF53448">
    <property type="entry name" value="Nucleotide-diphospho-sugar transferases"/>
    <property type="match status" value="1"/>
</dbReference>
<dbReference type="Pfam" id="PF00535">
    <property type="entry name" value="Glycos_transf_2"/>
    <property type="match status" value="1"/>
</dbReference>
<dbReference type="RefSeq" id="WP_398275155.1">
    <property type="nucleotide sequence ID" value="NZ_JBITLV010000001.1"/>
</dbReference>
<gene>
    <name evidence="12" type="ORF">ACIB24_03390</name>
</gene>
<comment type="catalytic activity">
    <reaction evidence="9">
        <text>(2R)-3-phosphoglycerate + UDP-alpha-D-glucose = (2R)-2-O-(alpha-D-glucopyranosyl)-3-phospho-glycerate + UDP + H(+)</text>
        <dbReference type="Rhea" id="RHEA:31319"/>
        <dbReference type="ChEBI" id="CHEBI:15378"/>
        <dbReference type="ChEBI" id="CHEBI:58223"/>
        <dbReference type="ChEBI" id="CHEBI:58272"/>
        <dbReference type="ChEBI" id="CHEBI:58885"/>
        <dbReference type="ChEBI" id="CHEBI:62600"/>
        <dbReference type="EC" id="2.4.1.266"/>
    </reaction>
    <physiologicalReaction direction="left-to-right" evidence="9">
        <dbReference type="Rhea" id="RHEA:31320"/>
    </physiologicalReaction>
</comment>
<dbReference type="EC" id="2.4.1.266" evidence="7"/>
<dbReference type="Gene3D" id="3.90.550.10">
    <property type="entry name" value="Spore Coat Polysaccharide Biosynthesis Protein SpsA, Chain A"/>
    <property type="match status" value="1"/>
</dbReference>
<comment type="cofactor">
    <cofactor evidence="1">
        <name>Mn(2+)</name>
        <dbReference type="ChEBI" id="CHEBI:29035"/>
    </cofactor>
</comment>
<keyword evidence="13" id="KW-1185">Reference proteome</keyword>
<dbReference type="EMBL" id="JBITLV010000001">
    <property type="protein sequence ID" value="MFI7586102.1"/>
    <property type="molecule type" value="Genomic_DNA"/>
</dbReference>
<evidence type="ECO:0000256" key="1">
    <source>
        <dbReference type="ARBA" id="ARBA00001936"/>
    </source>
</evidence>
<organism evidence="12 13">
    <name type="scientific">Spongisporangium articulatum</name>
    <dbReference type="NCBI Taxonomy" id="3362603"/>
    <lineage>
        <taxon>Bacteria</taxon>
        <taxon>Bacillati</taxon>
        <taxon>Actinomycetota</taxon>
        <taxon>Actinomycetes</taxon>
        <taxon>Kineosporiales</taxon>
        <taxon>Kineosporiaceae</taxon>
        <taxon>Spongisporangium</taxon>
    </lineage>
</organism>
<evidence type="ECO:0000256" key="5">
    <source>
        <dbReference type="ARBA" id="ARBA00022679"/>
    </source>
</evidence>
<dbReference type="GO" id="GO:0016757">
    <property type="term" value="F:glycosyltransferase activity"/>
    <property type="evidence" value="ECO:0007669"/>
    <property type="project" value="UniProtKB-KW"/>
</dbReference>
<comment type="catalytic activity">
    <reaction evidence="10">
        <text>an NDP-alpha-D-glucose + (2R)-3-phosphoglycerate = (2R)-2-O-(alpha-D-glucopyranosyl)-3-phospho-glycerate + a ribonucleoside 5'-diphosphate + H(+)</text>
        <dbReference type="Rhea" id="RHEA:47244"/>
        <dbReference type="ChEBI" id="CHEBI:15378"/>
        <dbReference type="ChEBI" id="CHEBI:57930"/>
        <dbReference type="ChEBI" id="CHEBI:58272"/>
        <dbReference type="ChEBI" id="CHEBI:62600"/>
        <dbReference type="ChEBI" id="CHEBI:76533"/>
        <dbReference type="EC" id="2.4.1.266"/>
    </reaction>
    <physiologicalReaction direction="left-to-right" evidence="10">
        <dbReference type="Rhea" id="RHEA:47245"/>
    </physiologicalReaction>
</comment>
<dbReference type="PANTHER" id="PTHR48090:SF10">
    <property type="entry name" value="GLUCOSYL-3-PHOSPHOGLYCERATE SYNTHASE"/>
    <property type="match status" value="1"/>
</dbReference>
<evidence type="ECO:0000256" key="2">
    <source>
        <dbReference type="ARBA" id="ARBA00001946"/>
    </source>
</evidence>
<evidence type="ECO:0000259" key="11">
    <source>
        <dbReference type="Pfam" id="PF00535"/>
    </source>
</evidence>
<comment type="caution">
    <text evidence="12">The sequence shown here is derived from an EMBL/GenBank/DDBJ whole genome shotgun (WGS) entry which is preliminary data.</text>
</comment>
<evidence type="ECO:0000256" key="4">
    <source>
        <dbReference type="ARBA" id="ARBA00022676"/>
    </source>
</evidence>
<feature type="domain" description="Glycosyltransferase 2-like" evidence="11">
    <location>
        <begin position="27"/>
        <end position="170"/>
    </location>
</feature>
<evidence type="ECO:0000313" key="13">
    <source>
        <dbReference type="Proteomes" id="UP001612915"/>
    </source>
</evidence>
<dbReference type="InterPro" id="IPR001173">
    <property type="entry name" value="Glyco_trans_2-like"/>
</dbReference>
<evidence type="ECO:0000256" key="9">
    <source>
        <dbReference type="ARBA" id="ARBA00048689"/>
    </source>
</evidence>
<dbReference type="InterPro" id="IPR050256">
    <property type="entry name" value="Glycosyltransferase_2"/>
</dbReference>
<reference evidence="12 13" key="1">
    <citation type="submission" date="2024-10" db="EMBL/GenBank/DDBJ databases">
        <title>The Natural Products Discovery Center: Release of the First 8490 Sequenced Strains for Exploring Actinobacteria Biosynthetic Diversity.</title>
        <authorList>
            <person name="Kalkreuter E."/>
            <person name="Kautsar S.A."/>
            <person name="Yang D."/>
            <person name="Bader C.D."/>
            <person name="Teijaro C.N."/>
            <person name="Fluegel L."/>
            <person name="Davis C.M."/>
            <person name="Simpson J.R."/>
            <person name="Lauterbach L."/>
            <person name="Steele A.D."/>
            <person name="Gui C."/>
            <person name="Meng S."/>
            <person name="Li G."/>
            <person name="Viehrig K."/>
            <person name="Ye F."/>
            <person name="Su P."/>
            <person name="Kiefer A.F."/>
            <person name="Nichols A."/>
            <person name="Cepeda A.J."/>
            <person name="Yan W."/>
            <person name="Fan B."/>
            <person name="Jiang Y."/>
            <person name="Adhikari A."/>
            <person name="Zheng C.-J."/>
            <person name="Schuster L."/>
            <person name="Cowan T.M."/>
            <person name="Smanski M.J."/>
            <person name="Chevrette M.G."/>
            <person name="De Carvalho L.P.S."/>
            <person name="Shen B."/>
        </authorList>
    </citation>
    <scope>NUCLEOTIDE SEQUENCE [LARGE SCALE GENOMIC DNA]</scope>
    <source>
        <strain evidence="12 13">NPDC049639</strain>
    </source>
</reference>
<evidence type="ECO:0000256" key="3">
    <source>
        <dbReference type="ARBA" id="ARBA00006739"/>
    </source>
</evidence>
<dbReference type="Proteomes" id="UP001612915">
    <property type="component" value="Unassembled WGS sequence"/>
</dbReference>
<name>A0ABW8AJB9_9ACTN</name>
<sequence>MSGVENVVDEGVNPGTAPGELPGGLAVVIPAKDEAQRIAATVQAAAGIVAGGVPVSLVVVVDDGSSDDTAALAEAAGAVVVKHPKNKGKAGAMSSGAARVASLDRSQKQPAPRALLFLDADLEGSAAAAAALAEPVLKGELDMSIATIPPQATSGGGRGRVVKLATKGIERETGWTPKQPLSGNRCLTRKAFDAAKPLAPGWGVEVGLTIDLLHDGFRVGEVEADLHHRVTGTSKADQKHRADQYRDVWLALLDRRVRKRESRVVLVTVVAARIARSVLGRG</sequence>
<keyword evidence="6" id="KW-0460">Magnesium</keyword>
<protein>
    <recommendedName>
        <fullName evidence="8">Glucosyl-3-phosphoglycerate synthase</fullName>
        <ecNumber evidence="7">2.4.1.266</ecNumber>
    </recommendedName>
</protein>